<dbReference type="InterPro" id="IPR012910">
    <property type="entry name" value="Plug_dom"/>
</dbReference>
<dbReference type="Proteomes" id="UP001597283">
    <property type="component" value="Unassembled WGS sequence"/>
</dbReference>
<dbReference type="InterPro" id="IPR037066">
    <property type="entry name" value="Plug_dom_sf"/>
</dbReference>
<evidence type="ECO:0000256" key="2">
    <source>
        <dbReference type="ARBA" id="ARBA00022448"/>
    </source>
</evidence>
<feature type="domain" description="TonB-dependent receptor-like beta-barrel" evidence="12">
    <location>
        <begin position="393"/>
        <end position="950"/>
    </location>
</feature>
<dbReference type="Gene3D" id="2.170.130.10">
    <property type="entry name" value="TonB-dependent receptor, plug domain"/>
    <property type="match status" value="1"/>
</dbReference>
<evidence type="ECO:0000313" key="14">
    <source>
        <dbReference type="EMBL" id="MFD1787739.1"/>
    </source>
</evidence>
<evidence type="ECO:0000256" key="3">
    <source>
        <dbReference type="ARBA" id="ARBA00022452"/>
    </source>
</evidence>
<keyword evidence="2 8" id="KW-0813">Transport</keyword>
<comment type="similarity">
    <text evidence="8 9">Belongs to the TonB-dependent receptor family.</text>
</comment>
<keyword evidence="3 8" id="KW-1134">Transmembrane beta strand</keyword>
<evidence type="ECO:0000256" key="1">
    <source>
        <dbReference type="ARBA" id="ARBA00004571"/>
    </source>
</evidence>
<dbReference type="PROSITE" id="PS52016">
    <property type="entry name" value="TONB_DEPENDENT_REC_3"/>
    <property type="match status" value="1"/>
</dbReference>
<feature type="chain" id="PRO_5046558536" evidence="11">
    <location>
        <begin position="28"/>
        <end position="991"/>
    </location>
</feature>
<accession>A0ABW4NDV9</accession>
<protein>
    <submittedName>
        <fullName evidence="14">TonB-dependent receptor domain-containing protein</fullName>
    </submittedName>
</protein>
<dbReference type="PANTHER" id="PTHR47234:SF2">
    <property type="entry name" value="TONB-DEPENDENT RECEPTOR"/>
    <property type="match status" value="1"/>
</dbReference>
<dbReference type="PANTHER" id="PTHR47234">
    <property type="match status" value="1"/>
</dbReference>
<dbReference type="InterPro" id="IPR000531">
    <property type="entry name" value="Beta-barrel_TonB"/>
</dbReference>
<dbReference type="EMBL" id="JBHUFC010000003">
    <property type="protein sequence ID" value="MFD1787739.1"/>
    <property type="molecule type" value="Genomic_DNA"/>
</dbReference>
<keyword evidence="6 8" id="KW-0472">Membrane</keyword>
<evidence type="ECO:0000256" key="10">
    <source>
        <dbReference type="SAM" id="MobiDB-lite"/>
    </source>
</evidence>
<keyword evidence="15" id="KW-1185">Reference proteome</keyword>
<name>A0ABW4NDV9_9SPHN</name>
<gene>
    <name evidence="14" type="ORF">ACFSC3_09150</name>
</gene>
<keyword evidence="11" id="KW-0732">Signal</keyword>
<dbReference type="Pfam" id="PF00593">
    <property type="entry name" value="TonB_dep_Rec_b-barrel"/>
    <property type="match status" value="1"/>
</dbReference>
<keyword evidence="4 8" id="KW-0812">Transmembrane</keyword>
<reference evidence="15" key="1">
    <citation type="journal article" date="2019" name="Int. J. Syst. Evol. Microbiol.">
        <title>The Global Catalogue of Microorganisms (GCM) 10K type strain sequencing project: providing services to taxonomists for standard genome sequencing and annotation.</title>
        <authorList>
            <consortium name="The Broad Institute Genomics Platform"/>
            <consortium name="The Broad Institute Genome Sequencing Center for Infectious Disease"/>
            <person name="Wu L."/>
            <person name="Ma J."/>
        </authorList>
    </citation>
    <scope>NUCLEOTIDE SEQUENCE [LARGE SCALE GENOMIC DNA]</scope>
    <source>
        <strain evidence="15">Q85</strain>
    </source>
</reference>
<evidence type="ECO:0000256" key="5">
    <source>
        <dbReference type="ARBA" id="ARBA00023077"/>
    </source>
</evidence>
<feature type="domain" description="TonB-dependent receptor plug" evidence="13">
    <location>
        <begin position="70"/>
        <end position="183"/>
    </location>
</feature>
<dbReference type="InterPro" id="IPR036942">
    <property type="entry name" value="Beta-barrel_TonB_sf"/>
</dbReference>
<feature type="region of interest" description="Disordered" evidence="10">
    <location>
        <begin position="28"/>
        <end position="53"/>
    </location>
</feature>
<dbReference type="SUPFAM" id="SSF56935">
    <property type="entry name" value="Porins"/>
    <property type="match status" value="1"/>
</dbReference>
<dbReference type="Gene3D" id="2.40.170.20">
    <property type="entry name" value="TonB-dependent receptor, beta-barrel domain"/>
    <property type="match status" value="1"/>
</dbReference>
<evidence type="ECO:0000256" key="7">
    <source>
        <dbReference type="ARBA" id="ARBA00023237"/>
    </source>
</evidence>
<evidence type="ECO:0000313" key="15">
    <source>
        <dbReference type="Proteomes" id="UP001597283"/>
    </source>
</evidence>
<feature type="signal peptide" evidence="11">
    <location>
        <begin position="1"/>
        <end position="27"/>
    </location>
</feature>
<comment type="caution">
    <text evidence="14">The sequence shown here is derived from an EMBL/GenBank/DDBJ whole genome shotgun (WGS) entry which is preliminary data.</text>
</comment>
<evidence type="ECO:0000256" key="6">
    <source>
        <dbReference type="ARBA" id="ARBA00023136"/>
    </source>
</evidence>
<evidence type="ECO:0000256" key="8">
    <source>
        <dbReference type="PROSITE-ProRule" id="PRU01360"/>
    </source>
</evidence>
<evidence type="ECO:0000256" key="11">
    <source>
        <dbReference type="SAM" id="SignalP"/>
    </source>
</evidence>
<evidence type="ECO:0000259" key="12">
    <source>
        <dbReference type="Pfam" id="PF00593"/>
    </source>
</evidence>
<evidence type="ECO:0000256" key="9">
    <source>
        <dbReference type="RuleBase" id="RU003357"/>
    </source>
</evidence>
<keyword evidence="5 9" id="KW-0798">TonB box</keyword>
<dbReference type="InterPro" id="IPR039426">
    <property type="entry name" value="TonB-dep_rcpt-like"/>
</dbReference>
<proteinExistence type="inferred from homology"/>
<comment type="subcellular location">
    <subcellularLocation>
        <location evidence="1 8">Cell outer membrane</location>
        <topology evidence="1 8">Multi-pass membrane protein</topology>
    </subcellularLocation>
</comment>
<evidence type="ECO:0000256" key="4">
    <source>
        <dbReference type="ARBA" id="ARBA00022692"/>
    </source>
</evidence>
<dbReference type="RefSeq" id="WP_380940103.1">
    <property type="nucleotide sequence ID" value="NZ_JBHUFC010000003.1"/>
</dbReference>
<sequence length="991" mass="105336">MKKAITRRLLGTTLFVGSALIATSAFAQTTTPPTPVQEEGRSTDPNAPAPQSTGDVIVTGSRIASPNITSVAPIQSTTVEQITDSGITNIQELLLENPAFGAPSLSRTNTAFLTSGTGVASVDLRNLGTSRTLVLINGRRVVSGVAGSATVDLNVIPQAFIQQIDTLTGGSSSLYGSDAVAGVVNIIYKDNFQGIEANAQYGITQRGDTPNYQANITAGGNFADDRGNMMIHFGYSNEGQLLSRERKNTQVDDLDTFWGVTGDPKDYGIPSENRFSGFAPQGRFTAGGRNFTYSPSGVLQEGFSSSVNGFNRQNFRTIAVPVERYLFAARGRYDISDNVRLITEGTYNSTRAAREIEPFPLASNGVGGIFPGVGGAVPLQTNVNGVLVRNPFVPDAIFNAATDTNGDGIRDIQFARRINEFGTRNGSTTRDFYRFVVGLEGNVFNDFRWDVSYNFGRTTETQQSNGQVNVLNFRNALSAITDSTGAIVCADANARAQGCVPINIYGAGSISPAAVRYIAADQTLQTRITQQQLQANLSGTLVDLPAGGLGVAVGAEYRRESSNENNDALTNAGLNAGNALPDTFGAFDVKEVYGEINVPLLADTTLFQQLNLRAAGRISDYSTVGTIYTWNVGGDWAPVNGLRLRSTYARSVRAPNIGELFQGPAQTFPTGIIDPCIGVTATTAGTLAANCRAAPGVAANIAANGRFVATQLDTQGISGFNSGNPNLREEKSRSFTAGAVLTAGEFGLGGLFSRLSLSVDYFNIKIDNTITAAPRAFTLTQCYEQNSAASCALITRRPTATANNSAGSIEFINAPGINGGELFTDGIDAVLNWSTPVSFVGGGTIGTRVSYTHLFRGYQVPLPGADRDNFAGEIGGAKDRFTASAFVSNNDFRLNFTGTFIGKSYEDDLSLAGYDVGRFDVSVPSRFYLDTQLTIRAGRTFEFYVGADNVLDTRAPNILSGSPFNVTGTDTAAGVYDVFGRRFYSGARLRF</sequence>
<keyword evidence="14" id="KW-0675">Receptor</keyword>
<dbReference type="Pfam" id="PF07715">
    <property type="entry name" value="Plug"/>
    <property type="match status" value="1"/>
</dbReference>
<organism evidence="14 15">
    <name type="scientific">Sphingomonas floccifaciens</name>
    <dbReference type="NCBI Taxonomy" id="1844115"/>
    <lineage>
        <taxon>Bacteria</taxon>
        <taxon>Pseudomonadati</taxon>
        <taxon>Pseudomonadota</taxon>
        <taxon>Alphaproteobacteria</taxon>
        <taxon>Sphingomonadales</taxon>
        <taxon>Sphingomonadaceae</taxon>
        <taxon>Sphingomonas</taxon>
    </lineage>
</organism>
<keyword evidence="7 8" id="KW-0998">Cell outer membrane</keyword>
<feature type="compositionally biased region" description="Polar residues" evidence="10">
    <location>
        <begin position="43"/>
        <end position="53"/>
    </location>
</feature>
<evidence type="ECO:0000259" key="13">
    <source>
        <dbReference type="Pfam" id="PF07715"/>
    </source>
</evidence>